<keyword evidence="2" id="KW-1185">Reference proteome</keyword>
<accession>A0A6A4R3K6</accession>
<evidence type="ECO:0000313" key="2">
    <source>
        <dbReference type="Proteomes" id="UP000447434"/>
    </source>
</evidence>
<protein>
    <submittedName>
        <fullName evidence="1">Uncharacterized protein</fullName>
    </submittedName>
</protein>
<comment type="caution">
    <text evidence="1">The sequence shown here is derived from an EMBL/GenBank/DDBJ whole genome shotgun (WGS) entry which is preliminary data.</text>
</comment>
<dbReference type="AlphaFoldDB" id="A0A6A4R3K6"/>
<sequence>MMKILGEGNFCENWRWLFQKRISRDQEAIRMKEEEERYYGRDESNHILL</sequence>
<name>A0A6A4R3K6_LUPAL</name>
<gene>
    <name evidence="1" type="ORF">Lalb_Chr01g0013801</name>
</gene>
<proteinExistence type="predicted"/>
<organism evidence="1 2">
    <name type="scientific">Lupinus albus</name>
    <name type="common">White lupine</name>
    <name type="synonym">Lupinus termis</name>
    <dbReference type="NCBI Taxonomy" id="3870"/>
    <lineage>
        <taxon>Eukaryota</taxon>
        <taxon>Viridiplantae</taxon>
        <taxon>Streptophyta</taxon>
        <taxon>Embryophyta</taxon>
        <taxon>Tracheophyta</taxon>
        <taxon>Spermatophyta</taxon>
        <taxon>Magnoliopsida</taxon>
        <taxon>eudicotyledons</taxon>
        <taxon>Gunneridae</taxon>
        <taxon>Pentapetalae</taxon>
        <taxon>rosids</taxon>
        <taxon>fabids</taxon>
        <taxon>Fabales</taxon>
        <taxon>Fabaceae</taxon>
        <taxon>Papilionoideae</taxon>
        <taxon>50 kb inversion clade</taxon>
        <taxon>genistoids sensu lato</taxon>
        <taxon>core genistoids</taxon>
        <taxon>Genisteae</taxon>
        <taxon>Lupinus</taxon>
    </lineage>
</organism>
<reference evidence="2" key="1">
    <citation type="journal article" date="2020" name="Nat. Commun.">
        <title>Genome sequence of the cluster root forming white lupin.</title>
        <authorList>
            <person name="Hufnagel B."/>
            <person name="Marques A."/>
            <person name="Soriano A."/>
            <person name="Marques L."/>
            <person name="Divol F."/>
            <person name="Doumas P."/>
            <person name="Sallet E."/>
            <person name="Mancinotti D."/>
            <person name="Carrere S."/>
            <person name="Marande W."/>
            <person name="Arribat S."/>
            <person name="Keller J."/>
            <person name="Huneau C."/>
            <person name="Blein T."/>
            <person name="Aime D."/>
            <person name="Laguerre M."/>
            <person name="Taylor J."/>
            <person name="Schubert V."/>
            <person name="Nelson M."/>
            <person name="Geu-Flores F."/>
            <person name="Crespi M."/>
            <person name="Gallardo-Guerrero K."/>
            <person name="Delaux P.-M."/>
            <person name="Salse J."/>
            <person name="Berges H."/>
            <person name="Guyot R."/>
            <person name="Gouzy J."/>
            <person name="Peret B."/>
        </authorList>
    </citation>
    <scope>NUCLEOTIDE SEQUENCE [LARGE SCALE GENOMIC DNA]</scope>
    <source>
        <strain evidence="2">cv. Amiga</strain>
    </source>
</reference>
<evidence type="ECO:0000313" key="1">
    <source>
        <dbReference type="EMBL" id="KAE9621448.1"/>
    </source>
</evidence>
<dbReference type="EMBL" id="WOCE01000001">
    <property type="protein sequence ID" value="KAE9621448.1"/>
    <property type="molecule type" value="Genomic_DNA"/>
</dbReference>
<dbReference type="Proteomes" id="UP000447434">
    <property type="component" value="Chromosome 1"/>
</dbReference>